<keyword evidence="2" id="KW-1185">Reference proteome</keyword>
<evidence type="ECO:0000313" key="2">
    <source>
        <dbReference type="Proteomes" id="UP000030889"/>
    </source>
</evidence>
<protein>
    <recommendedName>
        <fullName evidence="3">Carbohydrate-binding domain-containing protein</fullName>
    </recommendedName>
</protein>
<evidence type="ECO:0000313" key="1">
    <source>
        <dbReference type="EMBL" id="KHE43018.1"/>
    </source>
</evidence>
<evidence type="ECO:0008006" key="3">
    <source>
        <dbReference type="Google" id="ProtNLM"/>
    </source>
</evidence>
<comment type="caution">
    <text evidence="1">The sequence shown here is derived from an EMBL/GenBank/DDBJ whole genome shotgun (WGS) entry which is preliminary data.</text>
</comment>
<gene>
    <name evidence="1" type="ORF">LG35_00735</name>
</gene>
<reference evidence="1 2" key="1">
    <citation type="submission" date="2014-09" db="EMBL/GenBank/DDBJ databases">
        <title>Alistipes sp. 627, sp. nov., a novel member of the family Rikenellaceae isolated from human faeces.</title>
        <authorList>
            <person name="Shkoporov A.N."/>
            <person name="Chaplin A.V."/>
            <person name="Motuzova O.V."/>
            <person name="Kafarskaia L.I."/>
            <person name="Khokhlova E.V."/>
            <person name="Efimov B.A."/>
        </authorList>
    </citation>
    <scope>NUCLEOTIDE SEQUENCE [LARGE SCALE GENOMIC DNA]</scope>
    <source>
        <strain evidence="1 2">627</strain>
    </source>
</reference>
<dbReference type="Proteomes" id="UP000030889">
    <property type="component" value="Unassembled WGS sequence"/>
</dbReference>
<organism evidence="1 2">
    <name type="scientific">Alistipes inops</name>
    <dbReference type="NCBI Taxonomy" id="1501391"/>
    <lineage>
        <taxon>Bacteria</taxon>
        <taxon>Pseudomonadati</taxon>
        <taxon>Bacteroidota</taxon>
        <taxon>Bacteroidia</taxon>
        <taxon>Bacteroidales</taxon>
        <taxon>Rikenellaceae</taxon>
        <taxon>Alistipes</taxon>
    </lineage>
</organism>
<sequence length="95" mass="10997">MYRKRERTSGNTNDDYETIAVLGPNEDTYFDTSINVKAGYKYKEVIELGVAAQITLHFPQTDKYCGESSMLYFENPEQWLDFPNYGARILLSEQP</sequence>
<proteinExistence type="predicted"/>
<name>A0ABR4YMD1_9BACT</name>
<dbReference type="RefSeq" id="WP_022062862.1">
    <property type="nucleotide sequence ID" value="NZ_JRGF01000001.1"/>
</dbReference>
<dbReference type="EMBL" id="JRGF01000001">
    <property type="protein sequence ID" value="KHE43018.1"/>
    <property type="molecule type" value="Genomic_DNA"/>
</dbReference>
<accession>A0ABR4YMD1</accession>